<keyword evidence="8 13" id="KW-0511">Multifunctional enzyme</keyword>
<dbReference type="PANTHER" id="PTHR23100:SF0">
    <property type="entry name" value="ARGININE BIOSYNTHESIS BIFUNCTIONAL PROTEIN ARGJ, MITOCHONDRIAL"/>
    <property type="match status" value="1"/>
</dbReference>
<comment type="similarity">
    <text evidence="2 13">Belongs to the ArgJ family.</text>
</comment>
<dbReference type="InterPro" id="IPR016117">
    <property type="entry name" value="ArgJ-like_dom_sf"/>
</dbReference>
<keyword evidence="4 13" id="KW-0055">Arginine biosynthesis</keyword>
<dbReference type="SUPFAM" id="SSF56266">
    <property type="entry name" value="DmpA/ArgJ-like"/>
    <property type="match status" value="1"/>
</dbReference>
<dbReference type="Gene3D" id="3.60.70.12">
    <property type="entry name" value="L-amino peptidase D-ALA esterase/amidase"/>
    <property type="match status" value="1"/>
</dbReference>
<dbReference type="FunFam" id="3.30.2330.10:FF:000001">
    <property type="entry name" value="Arginine biosynthesis bifunctional protein ArgJ, mitochondrial"/>
    <property type="match status" value="1"/>
</dbReference>
<comment type="pathway">
    <text evidence="13">Amino-acid biosynthesis; L-arginine biosynthesis; N(2)-acetyl-L-ornithine from L-glutamate: step 1/4.</text>
</comment>
<dbReference type="GO" id="GO:0006526">
    <property type="term" value="P:L-arginine biosynthetic process"/>
    <property type="evidence" value="ECO:0007669"/>
    <property type="project" value="UniProtKB-UniRule"/>
</dbReference>
<evidence type="ECO:0000256" key="8">
    <source>
        <dbReference type="ARBA" id="ARBA00023268"/>
    </source>
</evidence>
<dbReference type="GO" id="GO:0006592">
    <property type="term" value="P:ornithine biosynthetic process"/>
    <property type="evidence" value="ECO:0007669"/>
    <property type="project" value="TreeGrafter"/>
</dbReference>
<evidence type="ECO:0000256" key="10">
    <source>
        <dbReference type="ARBA" id="ARBA00048372"/>
    </source>
</evidence>
<evidence type="ECO:0000256" key="13">
    <source>
        <dbReference type="HAMAP-Rule" id="MF_01106"/>
    </source>
</evidence>
<keyword evidence="9 13" id="KW-0012">Acyltransferase</keyword>
<comment type="caution">
    <text evidence="14">The sequence shown here is derived from an EMBL/GenBank/DDBJ whole genome shotgun (WGS) entry which is preliminary data.</text>
</comment>
<evidence type="ECO:0000256" key="11">
    <source>
        <dbReference type="ARBA" id="ARBA00049439"/>
    </source>
</evidence>
<feature type="binding site" evidence="13">
    <location>
        <position position="183"/>
    </location>
    <ligand>
        <name>substrate</name>
    </ligand>
</feature>
<feature type="binding site" evidence="13">
    <location>
        <position position="194"/>
    </location>
    <ligand>
        <name>substrate</name>
    </ligand>
</feature>
<evidence type="ECO:0000256" key="4">
    <source>
        <dbReference type="ARBA" id="ARBA00022571"/>
    </source>
</evidence>
<dbReference type="FunFam" id="3.60.70.12:FF:000001">
    <property type="entry name" value="Arginine biosynthesis bifunctional protein ArgJ, chloroplastic"/>
    <property type="match status" value="1"/>
</dbReference>
<dbReference type="Proteomes" id="UP000266340">
    <property type="component" value="Unassembled WGS sequence"/>
</dbReference>
<dbReference type="GO" id="GO:0005737">
    <property type="term" value="C:cytoplasm"/>
    <property type="evidence" value="ECO:0007669"/>
    <property type="project" value="UniProtKB-SubCell"/>
</dbReference>
<protein>
    <recommendedName>
        <fullName evidence="13">Arginine biosynthesis bifunctional protein ArgJ</fullName>
    </recommendedName>
    <domain>
        <recommendedName>
            <fullName evidence="13">Glutamate N-acetyltransferase</fullName>
            <ecNumber evidence="13">2.3.1.35</ecNumber>
        </recommendedName>
        <alternativeName>
            <fullName evidence="13">Ornithine acetyltransferase</fullName>
            <shortName evidence="13">OATase</shortName>
        </alternativeName>
        <alternativeName>
            <fullName evidence="13">Ornithine transacetylase</fullName>
        </alternativeName>
    </domain>
    <domain>
        <recommendedName>
            <fullName evidence="13">Amino-acid acetyltransferase</fullName>
            <ecNumber evidence="13">2.3.1.1</ecNumber>
        </recommendedName>
        <alternativeName>
            <fullName evidence="13">N-acetylglutamate synthase</fullName>
            <shortName evidence="13">AGSase</shortName>
        </alternativeName>
    </domain>
    <component>
        <recommendedName>
            <fullName evidence="13">Arginine biosynthesis bifunctional protein ArgJ alpha chain</fullName>
        </recommendedName>
    </component>
    <component>
        <recommendedName>
            <fullName evidence="13">Arginine biosynthesis bifunctional protein ArgJ beta chain</fullName>
        </recommendedName>
    </component>
</protein>
<dbReference type="HAMAP" id="MF_01106">
    <property type="entry name" value="ArgJ"/>
    <property type="match status" value="1"/>
</dbReference>
<dbReference type="RefSeq" id="WP_119150142.1">
    <property type="nucleotide sequence ID" value="NZ_JBHSOV010000009.1"/>
</dbReference>
<feature type="binding site" evidence="13">
    <location>
        <position position="402"/>
    </location>
    <ligand>
        <name>substrate</name>
    </ligand>
</feature>
<dbReference type="InterPro" id="IPR002813">
    <property type="entry name" value="Arg_biosynth_ArgJ"/>
</dbReference>
<keyword evidence="13" id="KW-0963">Cytoplasm</keyword>
<dbReference type="Gene3D" id="3.30.2330.10">
    <property type="entry name" value="arginine biosynthesis bifunctional protein suprefamily"/>
    <property type="match status" value="1"/>
</dbReference>
<dbReference type="AlphaFoldDB" id="A0A398CJ20"/>
<feature type="chain" id="PRO_5023345695" description="Arginine biosynthesis bifunctional protein ArgJ alpha chain" evidence="13">
    <location>
        <begin position="1"/>
        <end position="193"/>
    </location>
</feature>
<comment type="subunit">
    <text evidence="3 13">Heterotetramer of two alpha and two beta chains.</text>
</comment>
<evidence type="ECO:0000313" key="14">
    <source>
        <dbReference type="EMBL" id="RIE02102.1"/>
    </source>
</evidence>
<accession>A0A398CJ20</accession>
<feature type="site" description="Involved in the stabilization of negative charge on the oxyanion by the formation of the oxyanion hole" evidence="13">
    <location>
        <position position="118"/>
    </location>
</feature>
<dbReference type="PANTHER" id="PTHR23100">
    <property type="entry name" value="ARGININE BIOSYNTHESIS BIFUNCTIONAL PROTEIN ARGJ"/>
    <property type="match status" value="1"/>
</dbReference>
<feature type="binding site" evidence="13">
    <location>
        <position position="157"/>
    </location>
    <ligand>
        <name>substrate</name>
    </ligand>
</feature>
<dbReference type="OrthoDB" id="9804242at2"/>
<reference evidence="14 15" key="1">
    <citation type="submission" date="2018-09" db="EMBL/GenBank/DDBJ databases">
        <title>Cohnella cavernae sp. nov., isolated from a karst cave.</title>
        <authorList>
            <person name="Zhu H."/>
        </authorList>
    </citation>
    <scope>NUCLEOTIDE SEQUENCE [LARGE SCALE GENOMIC DNA]</scope>
    <source>
        <strain evidence="14 15">K2E09-144</strain>
    </source>
</reference>
<evidence type="ECO:0000256" key="12">
    <source>
        <dbReference type="ARBA" id="ARBA00054976"/>
    </source>
</evidence>
<dbReference type="GO" id="GO:0004358">
    <property type="term" value="F:L-glutamate N-acetyltransferase activity, acting on acetyl-L-ornithine as donor"/>
    <property type="evidence" value="ECO:0007669"/>
    <property type="project" value="UniProtKB-UniRule"/>
</dbReference>
<keyword evidence="5 13" id="KW-0028">Amino-acid biosynthesis</keyword>
<comment type="subcellular location">
    <subcellularLocation>
        <location evidence="1 13">Cytoplasm</location>
    </subcellularLocation>
</comment>
<dbReference type="NCBIfam" id="NF003802">
    <property type="entry name" value="PRK05388.1"/>
    <property type="match status" value="1"/>
</dbReference>
<feature type="active site" description="Nucleophile" evidence="13">
    <location>
        <position position="194"/>
    </location>
</feature>
<keyword evidence="6 13" id="KW-0808">Transferase</keyword>
<dbReference type="EC" id="2.3.1.1" evidence="13"/>
<organism evidence="14 15">
    <name type="scientific">Cohnella faecalis</name>
    <dbReference type="NCBI Taxonomy" id="2315694"/>
    <lineage>
        <taxon>Bacteria</taxon>
        <taxon>Bacillati</taxon>
        <taxon>Bacillota</taxon>
        <taxon>Bacilli</taxon>
        <taxon>Bacillales</taxon>
        <taxon>Paenibacillaceae</taxon>
        <taxon>Cohnella</taxon>
    </lineage>
</organism>
<dbReference type="FunFam" id="3.10.20.340:FF:000001">
    <property type="entry name" value="Arginine biosynthesis bifunctional protein ArgJ, chloroplastic"/>
    <property type="match status" value="1"/>
</dbReference>
<evidence type="ECO:0000256" key="7">
    <source>
        <dbReference type="ARBA" id="ARBA00022813"/>
    </source>
</evidence>
<gene>
    <name evidence="13 14" type="primary">argJ</name>
    <name evidence="14" type="ORF">D3H35_15190</name>
</gene>
<keyword evidence="15" id="KW-1185">Reference proteome</keyword>
<dbReference type="EC" id="2.3.1.35" evidence="13"/>
<dbReference type="Pfam" id="PF01960">
    <property type="entry name" value="ArgJ"/>
    <property type="match status" value="1"/>
</dbReference>
<comment type="catalytic activity">
    <reaction evidence="11 13">
        <text>N(2)-acetyl-L-ornithine + L-glutamate = N-acetyl-L-glutamate + L-ornithine</text>
        <dbReference type="Rhea" id="RHEA:15349"/>
        <dbReference type="ChEBI" id="CHEBI:29985"/>
        <dbReference type="ChEBI" id="CHEBI:44337"/>
        <dbReference type="ChEBI" id="CHEBI:46911"/>
        <dbReference type="ChEBI" id="CHEBI:57805"/>
        <dbReference type="EC" id="2.3.1.35"/>
    </reaction>
</comment>
<evidence type="ECO:0000256" key="3">
    <source>
        <dbReference type="ARBA" id="ARBA00011475"/>
    </source>
</evidence>
<sequence>MGNYEVVPEGGITLPRGFKAGGLHCGLKKTERHDLGVILCDVPAASAGVYTTNLFQAAPLLVTREALGEGGVLRAVIVNSGNANACTGEQGEADARTMQAKLAEALGVPADQVAVASTGVIGELLKMDRVVSGIEKLPGRLRDDAQGSEDFCQAILTTDLVKKTSCVKLTVDGQEVTISGASKGSGMIHPNMATMLGFVTTDAKIGAPLLQELLREVTDVTFNMITVDGDTSTNDMLVAMASGLAENEELTRSHPSFAAFADGLRHVCEDLAKAIARDGEGATKLIETRVVGASSDDAARAIAKTVIGSSLVKSAAFGADANWGRIIAAVGRAGVEVNVGTVDIRLGDISVLEQSRPVAFDEAVALEYLKGDTVMIHVDLNMGSGQAIAWGCDLTYDYVRINAAYRT</sequence>
<dbReference type="EMBL" id="QXJM01000039">
    <property type="protein sequence ID" value="RIE02102.1"/>
    <property type="molecule type" value="Genomic_DNA"/>
</dbReference>
<dbReference type="InterPro" id="IPR042195">
    <property type="entry name" value="ArgJ_beta_C"/>
</dbReference>
<keyword evidence="7 13" id="KW-0068">Autocatalytic cleavage</keyword>
<dbReference type="UniPathway" id="UPA00068">
    <property type="reaction ID" value="UER00106"/>
</dbReference>
<dbReference type="GO" id="GO:0004042">
    <property type="term" value="F:L-glutamate N-acetyltransferase activity"/>
    <property type="evidence" value="ECO:0007669"/>
    <property type="project" value="UniProtKB-UniRule"/>
</dbReference>
<feature type="binding site" evidence="13">
    <location>
        <position position="280"/>
    </location>
    <ligand>
        <name>substrate</name>
    </ligand>
</feature>
<feature type="site" description="Cleavage; by autolysis" evidence="13">
    <location>
        <begin position="193"/>
        <end position="194"/>
    </location>
</feature>
<feature type="binding site" evidence="13">
    <location>
        <position position="407"/>
    </location>
    <ligand>
        <name>substrate</name>
    </ligand>
</feature>
<dbReference type="NCBIfam" id="TIGR00120">
    <property type="entry name" value="ArgJ"/>
    <property type="match status" value="1"/>
</dbReference>
<dbReference type="CDD" id="cd02152">
    <property type="entry name" value="OAT"/>
    <property type="match status" value="1"/>
</dbReference>
<feature type="site" description="Involved in the stabilization of negative charge on the oxyanion by the formation of the oxyanion hole" evidence="13">
    <location>
        <position position="119"/>
    </location>
</feature>
<evidence type="ECO:0000256" key="2">
    <source>
        <dbReference type="ARBA" id="ARBA00006774"/>
    </source>
</evidence>
<proteinExistence type="inferred from homology"/>
<comment type="pathway">
    <text evidence="13">Amino-acid biosynthesis; L-arginine biosynthesis; L-ornithine and N-acetyl-L-glutamate from L-glutamate and N(2)-acetyl-L-ornithine (cyclic): step 1/1.</text>
</comment>
<evidence type="ECO:0000256" key="1">
    <source>
        <dbReference type="ARBA" id="ARBA00004496"/>
    </source>
</evidence>
<comment type="function">
    <text evidence="12 13">Catalyzes two activities which are involved in the cyclic version of arginine biosynthesis: the synthesis of N-acetylglutamate from glutamate and acetyl-CoA as the acetyl donor, and of ornithine by transacetylation between N(2)-acetylornithine and glutamate.</text>
</comment>
<name>A0A398CJ20_9BACL</name>
<evidence type="ECO:0000256" key="5">
    <source>
        <dbReference type="ARBA" id="ARBA00022605"/>
    </source>
</evidence>
<dbReference type="Gene3D" id="3.10.20.340">
    <property type="entry name" value="ArgJ beta chain, C-terminal domain"/>
    <property type="match status" value="1"/>
</dbReference>
<comment type="catalytic activity">
    <reaction evidence="10 13">
        <text>L-glutamate + acetyl-CoA = N-acetyl-L-glutamate + CoA + H(+)</text>
        <dbReference type="Rhea" id="RHEA:24292"/>
        <dbReference type="ChEBI" id="CHEBI:15378"/>
        <dbReference type="ChEBI" id="CHEBI:29985"/>
        <dbReference type="ChEBI" id="CHEBI:44337"/>
        <dbReference type="ChEBI" id="CHEBI:57287"/>
        <dbReference type="ChEBI" id="CHEBI:57288"/>
        <dbReference type="EC" id="2.3.1.1"/>
    </reaction>
</comment>
<feature type="chain" id="PRO_5023345694" description="Arginine biosynthesis bifunctional protein ArgJ beta chain" evidence="13">
    <location>
        <begin position="194"/>
        <end position="407"/>
    </location>
</feature>
<evidence type="ECO:0000256" key="6">
    <source>
        <dbReference type="ARBA" id="ARBA00022679"/>
    </source>
</evidence>
<evidence type="ECO:0000313" key="15">
    <source>
        <dbReference type="Proteomes" id="UP000266340"/>
    </source>
</evidence>
<evidence type="ECO:0000256" key="9">
    <source>
        <dbReference type="ARBA" id="ARBA00023315"/>
    </source>
</evidence>